<dbReference type="InterPro" id="IPR040390">
    <property type="entry name" value="TIFY/JAZ"/>
</dbReference>
<evidence type="ECO:0000313" key="6">
    <source>
        <dbReference type="Proteomes" id="UP000322667"/>
    </source>
</evidence>
<dbReference type="Pfam" id="PF09425">
    <property type="entry name" value="Jas_motif"/>
    <property type="match status" value="1"/>
</dbReference>
<dbReference type="Proteomes" id="UP000322667">
    <property type="component" value="Chromosome D01"/>
</dbReference>
<organism evidence="5 6">
    <name type="scientific">Gossypium tomentosum</name>
    <name type="common">Hawaiian cotton</name>
    <name type="synonym">Gossypium sandvicense</name>
    <dbReference type="NCBI Taxonomy" id="34277"/>
    <lineage>
        <taxon>Eukaryota</taxon>
        <taxon>Viridiplantae</taxon>
        <taxon>Streptophyta</taxon>
        <taxon>Embryophyta</taxon>
        <taxon>Tracheophyta</taxon>
        <taxon>Spermatophyta</taxon>
        <taxon>Magnoliopsida</taxon>
        <taxon>eudicotyledons</taxon>
        <taxon>Gunneridae</taxon>
        <taxon>Pentapetalae</taxon>
        <taxon>rosids</taxon>
        <taxon>malvids</taxon>
        <taxon>Malvales</taxon>
        <taxon>Malvaceae</taxon>
        <taxon>Malvoideae</taxon>
        <taxon>Gossypium</taxon>
    </lineage>
</organism>
<keyword evidence="2" id="KW-0539">Nucleus</keyword>
<dbReference type="GO" id="GO:0005634">
    <property type="term" value="C:nucleus"/>
    <property type="evidence" value="ECO:0007669"/>
    <property type="project" value="UniProtKB-SubCell"/>
</dbReference>
<evidence type="ECO:0000256" key="2">
    <source>
        <dbReference type="RuleBase" id="RU369065"/>
    </source>
</evidence>
<keyword evidence="6" id="KW-1185">Reference proteome</keyword>
<evidence type="ECO:0000256" key="3">
    <source>
        <dbReference type="SAM" id="MobiDB-lite"/>
    </source>
</evidence>
<proteinExistence type="inferred from homology"/>
<evidence type="ECO:0000256" key="1">
    <source>
        <dbReference type="ARBA" id="ARBA00008614"/>
    </source>
</evidence>
<comment type="function">
    <text evidence="2">Repressor of jasmonate responses.</text>
</comment>
<dbReference type="PANTHER" id="PTHR33077">
    <property type="entry name" value="PROTEIN TIFY 4A-RELATED-RELATED"/>
    <property type="match status" value="1"/>
</dbReference>
<comment type="subcellular location">
    <subcellularLocation>
        <location evidence="2">Nucleus</location>
    </subcellularLocation>
</comment>
<feature type="region of interest" description="Disordered" evidence="3">
    <location>
        <begin position="50"/>
        <end position="70"/>
    </location>
</feature>
<name>A0A5D2MCB6_GOSTO</name>
<dbReference type="SMART" id="SM00979">
    <property type="entry name" value="TIFY"/>
    <property type="match status" value="1"/>
</dbReference>
<feature type="domain" description="Tify" evidence="4">
    <location>
        <begin position="110"/>
        <end position="145"/>
    </location>
</feature>
<dbReference type="PANTHER" id="PTHR33077:SF102">
    <property type="entry name" value="PROTEIN TIFY"/>
    <property type="match status" value="1"/>
</dbReference>
<dbReference type="InterPro" id="IPR018467">
    <property type="entry name" value="CCT_CS"/>
</dbReference>
<sequence length="258" mass="29485">MKLKETEEVRYKRNEHNIMKGSKARNEMSHNIDLFRKYLLSKSENHTVGKTNKEESAVMKHRSSPPLTPLIMPPKFASSISRPLSLLERRLLQPTRNSEEIGKSSNCGDEKSSTTQLTIFYAGVVNVYDNVPTDKAQAIMLLAGESCLTKPTAKEKTLVEAKASPNQQQAVEVTIQFCYPISDLPIARRISLRHFLEKRRRRIVNNSPYAAAINYYCKNNRDEEKRKKELNLEHHISMQNNPSISFSPLPYFLAVPPN</sequence>
<dbReference type="GO" id="GO:0031347">
    <property type="term" value="P:regulation of defense response"/>
    <property type="evidence" value="ECO:0007669"/>
    <property type="project" value="UniProtKB-UniRule"/>
</dbReference>
<evidence type="ECO:0000259" key="4">
    <source>
        <dbReference type="PROSITE" id="PS51320"/>
    </source>
</evidence>
<keyword evidence="2" id="KW-1184">Jasmonic acid signaling pathway</keyword>
<comment type="domain">
    <text evidence="2">The jas domain is required for interaction with COI1.</text>
</comment>
<dbReference type="AlphaFoldDB" id="A0A5D2MCB6"/>
<accession>A0A5D2MCB6</accession>
<dbReference type="Pfam" id="PF06200">
    <property type="entry name" value="tify"/>
    <property type="match status" value="1"/>
</dbReference>
<reference evidence="5 6" key="1">
    <citation type="submission" date="2019-07" db="EMBL/GenBank/DDBJ databases">
        <title>WGS assembly of Gossypium tomentosum.</title>
        <authorList>
            <person name="Chen Z.J."/>
            <person name="Sreedasyam A."/>
            <person name="Ando A."/>
            <person name="Song Q."/>
            <person name="De L."/>
            <person name="Hulse-Kemp A."/>
            <person name="Ding M."/>
            <person name="Ye W."/>
            <person name="Kirkbride R."/>
            <person name="Jenkins J."/>
            <person name="Plott C."/>
            <person name="Lovell J."/>
            <person name="Lin Y.-M."/>
            <person name="Vaughn R."/>
            <person name="Liu B."/>
            <person name="Li W."/>
            <person name="Simpson S."/>
            <person name="Scheffler B."/>
            <person name="Saski C."/>
            <person name="Grover C."/>
            <person name="Hu G."/>
            <person name="Conover J."/>
            <person name="Carlson J."/>
            <person name="Shu S."/>
            <person name="Boston L."/>
            <person name="Williams M."/>
            <person name="Peterson D."/>
            <person name="Mcgee K."/>
            <person name="Jones D."/>
            <person name="Wendel J."/>
            <person name="Stelly D."/>
            <person name="Grimwood J."/>
            <person name="Schmutz J."/>
        </authorList>
    </citation>
    <scope>NUCLEOTIDE SEQUENCE [LARGE SCALE GENOMIC DNA]</scope>
    <source>
        <strain evidence="5">7179.01</strain>
    </source>
</reference>
<evidence type="ECO:0000313" key="5">
    <source>
        <dbReference type="EMBL" id="TYH88981.1"/>
    </source>
</evidence>
<dbReference type="GO" id="GO:0009611">
    <property type="term" value="P:response to wounding"/>
    <property type="evidence" value="ECO:0007669"/>
    <property type="project" value="UniProtKB-UniRule"/>
</dbReference>
<dbReference type="InterPro" id="IPR010399">
    <property type="entry name" value="Tify_dom"/>
</dbReference>
<comment type="similarity">
    <text evidence="1 2">Belongs to the TIFY/JAZ family.</text>
</comment>
<dbReference type="GO" id="GO:2000022">
    <property type="term" value="P:regulation of jasmonic acid mediated signaling pathway"/>
    <property type="evidence" value="ECO:0007669"/>
    <property type="project" value="UniProtKB-UniRule"/>
</dbReference>
<dbReference type="PROSITE" id="PS51320">
    <property type="entry name" value="TIFY"/>
    <property type="match status" value="1"/>
</dbReference>
<dbReference type="EMBL" id="CM017623">
    <property type="protein sequence ID" value="TYH88981.1"/>
    <property type="molecule type" value="Genomic_DNA"/>
</dbReference>
<gene>
    <name evidence="5" type="ORF">ES332_D01G227100v1</name>
</gene>
<protein>
    <recommendedName>
        <fullName evidence="2">Protein TIFY</fullName>
    </recommendedName>
    <alternativeName>
        <fullName evidence="2">Jasmonate ZIM domain-containing protein</fullName>
    </alternativeName>
</protein>